<dbReference type="RefSeq" id="WP_036790275.1">
    <property type="nucleotide sequence ID" value="NZ_JQZV01000009.1"/>
</dbReference>
<name>A0ABR4XKZ5_9PORP</name>
<keyword evidence="1" id="KW-0812">Transmembrane</keyword>
<dbReference type="PANTHER" id="PTHR34219">
    <property type="entry name" value="IRON-REGULATED INNER MEMBRANE PROTEIN-RELATED"/>
    <property type="match status" value="1"/>
</dbReference>
<gene>
    <name evidence="2" type="ORF">HQ43_04655</name>
</gene>
<evidence type="ECO:0000313" key="2">
    <source>
        <dbReference type="EMBL" id="KGN92542.1"/>
    </source>
</evidence>
<protein>
    <submittedName>
        <fullName evidence="2">Iron transporter</fullName>
    </submittedName>
</protein>
<feature type="transmembrane region" description="Helical" evidence="1">
    <location>
        <begin position="12"/>
        <end position="34"/>
    </location>
</feature>
<proteinExistence type="predicted"/>
<feature type="transmembrane region" description="Helical" evidence="1">
    <location>
        <begin position="344"/>
        <end position="365"/>
    </location>
</feature>
<sequence>MTLKKLIKETHLWLSLPFGVIISIICFSGAMLVFEREITEWSNPKIFKVAEVKAETLPMDSLMNLAQKSLPEGVKITSLRISSNPKKSYELAISEPRRTLLFIDQYTGEIKGFIKRPAFFYTMVKLHYTLLDKVESKDEIFWGNELVGISTIVFVIALITGIVLWWPRSRKYLAKNLKIVVGKGAWKFWYSFHNAAGMYALIFLLAMALTGLNWSYSWYKKGFYAVFGMSQQPSEQGGNRHGTRGDKKDAEISPENPFIAWEKAYKTVLAENPKHKQINVSDGSVSAIIGEFGNANAANKYSFDRESGAITERSLYKDVPKQNKFRSIIYNVHVGSWGGTITRVLTALAALIGAALPITGYYLFIKRMIVKYRKRKKGVAKV</sequence>
<evidence type="ECO:0000313" key="3">
    <source>
        <dbReference type="Proteomes" id="UP000030101"/>
    </source>
</evidence>
<keyword evidence="1" id="KW-0472">Membrane</keyword>
<feature type="transmembrane region" description="Helical" evidence="1">
    <location>
        <begin position="188"/>
        <end position="209"/>
    </location>
</feature>
<dbReference type="InterPro" id="IPR005625">
    <property type="entry name" value="PepSY-ass_TM"/>
</dbReference>
<reference evidence="2 3" key="1">
    <citation type="submission" date="2014-08" db="EMBL/GenBank/DDBJ databases">
        <title>Porphyromonas canoris strain:OH2762 Genome sequencing.</title>
        <authorList>
            <person name="Wallis C."/>
            <person name="Deusch O."/>
            <person name="O'Flynn C."/>
            <person name="Davis I."/>
            <person name="Jospin G."/>
            <person name="Darling A.E."/>
            <person name="Coil D.A."/>
            <person name="Alexiev A."/>
            <person name="Horsfall A."/>
            <person name="Kirkwood N."/>
            <person name="Harris S."/>
            <person name="Eisen J.A."/>
        </authorList>
    </citation>
    <scope>NUCLEOTIDE SEQUENCE [LARGE SCALE GENOMIC DNA]</scope>
    <source>
        <strain evidence="3">COT-108 OH2762</strain>
    </source>
</reference>
<dbReference type="EMBL" id="JQZV01000009">
    <property type="protein sequence ID" value="KGN92542.1"/>
    <property type="molecule type" value="Genomic_DNA"/>
</dbReference>
<accession>A0ABR4XKZ5</accession>
<evidence type="ECO:0000256" key="1">
    <source>
        <dbReference type="SAM" id="Phobius"/>
    </source>
</evidence>
<dbReference type="Pfam" id="PF03929">
    <property type="entry name" value="PepSY_TM"/>
    <property type="match status" value="1"/>
</dbReference>
<feature type="transmembrane region" description="Helical" evidence="1">
    <location>
        <begin position="146"/>
        <end position="167"/>
    </location>
</feature>
<dbReference type="PANTHER" id="PTHR34219:SF3">
    <property type="entry name" value="BLL7967 PROTEIN"/>
    <property type="match status" value="1"/>
</dbReference>
<organism evidence="2 3">
    <name type="scientific">Porphyromonas canoris</name>
    <dbReference type="NCBI Taxonomy" id="36875"/>
    <lineage>
        <taxon>Bacteria</taxon>
        <taxon>Pseudomonadati</taxon>
        <taxon>Bacteroidota</taxon>
        <taxon>Bacteroidia</taxon>
        <taxon>Bacteroidales</taxon>
        <taxon>Porphyromonadaceae</taxon>
        <taxon>Porphyromonas</taxon>
    </lineage>
</organism>
<keyword evidence="3" id="KW-1185">Reference proteome</keyword>
<comment type="caution">
    <text evidence="2">The sequence shown here is derived from an EMBL/GenBank/DDBJ whole genome shotgun (WGS) entry which is preliminary data.</text>
</comment>
<keyword evidence="1" id="KW-1133">Transmembrane helix</keyword>
<dbReference type="Proteomes" id="UP000030101">
    <property type="component" value="Unassembled WGS sequence"/>
</dbReference>